<accession>A0ABS5TMH1</accession>
<evidence type="ECO:0000256" key="2">
    <source>
        <dbReference type="ARBA" id="ARBA00022649"/>
    </source>
</evidence>
<evidence type="ECO:0000313" key="5">
    <source>
        <dbReference type="Proteomes" id="UP001197247"/>
    </source>
</evidence>
<name>A0ABS5TMH1_9ACTN</name>
<dbReference type="Gene3D" id="2.30.30.110">
    <property type="match status" value="1"/>
</dbReference>
<proteinExistence type="inferred from homology"/>
<feature type="compositionally biased region" description="Pro residues" evidence="3">
    <location>
        <begin position="31"/>
        <end position="58"/>
    </location>
</feature>
<dbReference type="SUPFAM" id="SSF50118">
    <property type="entry name" value="Cell growth inhibitor/plasmid maintenance toxic component"/>
    <property type="match status" value="1"/>
</dbReference>
<sequence length="213" mass="23518">MANGFWSTLARLLGLGKPDRSTQTAPRPRAPKPAPTRPTAPKPTAPKPSAPKPAPPRNRPAAGPSAPSRRPQADHGKSAYAGDFTGRAKIDYDPNEDGNADPGEVVWAWVPFEEDHSQGKDRPVLVIARHRGHLLGLMLTSKDHDRDAVHEARYGRLWMDVGTGAWDRQNRPSEVRLDRVLQLLPDAVRREGATMERPLYDQVTTAVRKAKGW</sequence>
<evidence type="ECO:0000256" key="3">
    <source>
        <dbReference type="SAM" id="MobiDB-lite"/>
    </source>
</evidence>
<dbReference type="RefSeq" id="WP_214157098.1">
    <property type="nucleotide sequence ID" value="NZ_JAHBAY010000007.1"/>
</dbReference>
<protein>
    <submittedName>
        <fullName evidence="4">Type II toxin-antitoxin system PemK/MazF family toxin</fullName>
    </submittedName>
</protein>
<keyword evidence="5" id="KW-1185">Reference proteome</keyword>
<evidence type="ECO:0000256" key="1">
    <source>
        <dbReference type="ARBA" id="ARBA00007521"/>
    </source>
</evidence>
<dbReference type="InterPro" id="IPR011067">
    <property type="entry name" value="Plasmid_toxin/cell-grow_inhib"/>
</dbReference>
<comment type="caution">
    <text evidence="4">The sequence shown here is derived from an EMBL/GenBank/DDBJ whole genome shotgun (WGS) entry which is preliminary data.</text>
</comment>
<comment type="similarity">
    <text evidence="1">Belongs to the PemK/MazF family.</text>
</comment>
<dbReference type="EMBL" id="JAHBAY010000007">
    <property type="protein sequence ID" value="MBT0770799.1"/>
    <property type="molecule type" value="Genomic_DNA"/>
</dbReference>
<feature type="compositionally biased region" description="Low complexity" evidence="3">
    <location>
        <begin position="59"/>
        <end position="70"/>
    </location>
</feature>
<organism evidence="4 5">
    <name type="scientific">Kineosporia corallincola</name>
    <dbReference type="NCBI Taxonomy" id="2835133"/>
    <lineage>
        <taxon>Bacteria</taxon>
        <taxon>Bacillati</taxon>
        <taxon>Actinomycetota</taxon>
        <taxon>Actinomycetes</taxon>
        <taxon>Kineosporiales</taxon>
        <taxon>Kineosporiaceae</taxon>
        <taxon>Kineosporia</taxon>
    </lineage>
</organism>
<gene>
    <name evidence="4" type="ORF">KIH74_17785</name>
</gene>
<dbReference type="InterPro" id="IPR003477">
    <property type="entry name" value="PemK-like"/>
</dbReference>
<dbReference type="Proteomes" id="UP001197247">
    <property type="component" value="Unassembled WGS sequence"/>
</dbReference>
<evidence type="ECO:0000313" key="4">
    <source>
        <dbReference type="EMBL" id="MBT0770799.1"/>
    </source>
</evidence>
<keyword evidence="2" id="KW-1277">Toxin-antitoxin system</keyword>
<feature type="region of interest" description="Disordered" evidence="3">
    <location>
        <begin position="14"/>
        <end position="99"/>
    </location>
</feature>
<reference evidence="4 5" key="1">
    <citation type="submission" date="2021-05" db="EMBL/GenBank/DDBJ databases">
        <title>Kineosporia and Streptomyces sp. nov. two new marine actinobacteria isolated from Coral.</title>
        <authorList>
            <person name="Buangrab K."/>
            <person name="Sutthacheep M."/>
            <person name="Yeemin T."/>
            <person name="Harunari E."/>
            <person name="Igarashi Y."/>
            <person name="Kanchanasin P."/>
            <person name="Tanasupawat S."/>
            <person name="Phongsopitanun W."/>
        </authorList>
    </citation>
    <scope>NUCLEOTIDE SEQUENCE [LARGE SCALE GENOMIC DNA]</scope>
    <source>
        <strain evidence="4 5">J2-2</strain>
    </source>
</reference>
<dbReference type="Pfam" id="PF02452">
    <property type="entry name" value="PemK_toxin"/>
    <property type="match status" value="1"/>
</dbReference>